<evidence type="ECO:0000313" key="5">
    <source>
        <dbReference type="Proteomes" id="UP000486351"/>
    </source>
</evidence>
<protein>
    <recommendedName>
        <fullName evidence="6">RxLR effector protein</fullName>
    </recommendedName>
</protein>
<sequence length="63" mass="7049">MSSRCSTSLLTALILPCSHAIRKAESPLRCLRSIDMFKDADTLEFTRVEGWSSKERKSGSTRS</sequence>
<comment type="caution">
    <text evidence="2">The sequence shown here is derived from an EMBL/GenBank/DDBJ whole genome shotgun (WGS) entry which is preliminary data.</text>
</comment>
<dbReference type="Proteomes" id="UP000486351">
    <property type="component" value="Unassembled WGS sequence"/>
</dbReference>
<evidence type="ECO:0000313" key="3">
    <source>
        <dbReference type="EMBL" id="KAE9335810.1"/>
    </source>
</evidence>
<evidence type="ECO:0008006" key="6">
    <source>
        <dbReference type="Google" id="ProtNLM"/>
    </source>
</evidence>
<dbReference type="EMBL" id="QXGD01001063">
    <property type="protein sequence ID" value="KAE9215893.1"/>
    <property type="molecule type" value="Genomic_DNA"/>
</dbReference>
<organism evidence="2 4">
    <name type="scientific">Phytophthora fragariae</name>
    <dbReference type="NCBI Taxonomy" id="53985"/>
    <lineage>
        <taxon>Eukaryota</taxon>
        <taxon>Sar</taxon>
        <taxon>Stramenopiles</taxon>
        <taxon>Oomycota</taxon>
        <taxon>Peronosporomycetes</taxon>
        <taxon>Peronosporales</taxon>
        <taxon>Peronosporaceae</taxon>
        <taxon>Phytophthora</taxon>
    </lineage>
</organism>
<feature type="chain" id="PRO_5036166717" description="RxLR effector protein" evidence="1">
    <location>
        <begin position="21"/>
        <end position="63"/>
    </location>
</feature>
<dbReference type="AlphaFoldDB" id="A0A6A3YCG4"/>
<dbReference type="Proteomes" id="UP000440367">
    <property type="component" value="Unassembled WGS sequence"/>
</dbReference>
<gene>
    <name evidence="2" type="ORF">PF002_g17238</name>
    <name evidence="3" type="ORF">PF008_g13310</name>
</gene>
<reference evidence="2 4" key="1">
    <citation type="submission" date="2018-08" db="EMBL/GenBank/DDBJ databases">
        <title>Genomic investigation of the strawberry pathogen Phytophthora fragariae indicates pathogenicity is determined by transcriptional variation in three key races.</title>
        <authorList>
            <person name="Adams T.M."/>
            <person name="Armitage A.D."/>
            <person name="Sobczyk M.K."/>
            <person name="Bates H.J."/>
            <person name="Dunwell J.M."/>
            <person name="Nellist C.F."/>
            <person name="Harrison R.J."/>
        </authorList>
    </citation>
    <scope>NUCLEOTIDE SEQUENCE [LARGE SCALE GENOMIC DNA]</scope>
    <source>
        <strain evidence="2 4">BC-1</strain>
        <strain evidence="3 5">NOV-77</strain>
    </source>
</reference>
<feature type="signal peptide" evidence="1">
    <location>
        <begin position="1"/>
        <end position="20"/>
    </location>
</feature>
<evidence type="ECO:0000313" key="4">
    <source>
        <dbReference type="Proteomes" id="UP000440367"/>
    </source>
</evidence>
<keyword evidence="1" id="KW-0732">Signal</keyword>
<name>A0A6A3YCG4_9STRA</name>
<proteinExistence type="predicted"/>
<evidence type="ECO:0000313" key="2">
    <source>
        <dbReference type="EMBL" id="KAE9215893.1"/>
    </source>
</evidence>
<accession>A0A6A3YCG4</accession>
<evidence type="ECO:0000256" key="1">
    <source>
        <dbReference type="SAM" id="SignalP"/>
    </source>
</evidence>
<dbReference type="EMBL" id="QXFY01000779">
    <property type="protein sequence ID" value="KAE9335810.1"/>
    <property type="molecule type" value="Genomic_DNA"/>
</dbReference>